<dbReference type="Proteomes" id="UP000271098">
    <property type="component" value="Unassembled WGS sequence"/>
</dbReference>
<evidence type="ECO:0000313" key="1">
    <source>
        <dbReference type="EMBL" id="VDN18912.1"/>
    </source>
</evidence>
<reference evidence="3" key="1">
    <citation type="submission" date="2016-06" db="UniProtKB">
        <authorList>
            <consortium name="WormBaseParasite"/>
        </authorList>
    </citation>
    <scope>IDENTIFICATION</scope>
</reference>
<dbReference type="AlphaFoldDB" id="A0A183DS53"/>
<organism evidence="3">
    <name type="scientific">Gongylonema pulchrum</name>
    <dbReference type="NCBI Taxonomy" id="637853"/>
    <lineage>
        <taxon>Eukaryota</taxon>
        <taxon>Metazoa</taxon>
        <taxon>Ecdysozoa</taxon>
        <taxon>Nematoda</taxon>
        <taxon>Chromadorea</taxon>
        <taxon>Rhabditida</taxon>
        <taxon>Spirurina</taxon>
        <taxon>Spiruromorpha</taxon>
        <taxon>Spiruroidea</taxon>
        <taxon>Gongylonematidae</taxon>
        <taxon>Gongylonema</taxon>
    </lineage>
</organism>
<protein>
    <submittedName>
        <fullName evidence="1 3">Uncharacterized protein</fullName>
    </submittedName>
</protein>
<keyword evidence="2" id="KW-1185">Reference proteome</keyword>
<accession>A0A183DS53</accession>
<evidence type="ECO:0000313" key="2">
    <source>
        <dbReference type="Proteomes" id="UP000271098"/>
    </source>
</evidence>
<sequence length="223" mass="25016">MFPGRLRWMRTSRLHWVRDAHQSVELDPRCAPVGRAGSAMRSRRSSWTHGALPSVELDPRCAPVGRAGSAMRSRRLRSILRQKLLLECRNKRNCARDSLTVVGSTEHQILPGGTVRLVGKKLGAALSYFKAARADLLLRRGDFGPYRFPKNVDDFWVGLYVFLLFYAACYRRIGIKAAASCFSAENARERQQKIAENAGLLPNNTGLRVRTVLVFATAVRYGV</sequence>
<proteinExistence type="predicted"/>
<evidence type="ECO:0000313" key="3">
    <source>
        <dbReference type="WBParaSite" id="GPUH_0001155801-mRNA-1"/>
    </source>
</evidence>
<name>A0A183DS53_9BILA</name>
<dbReference type="WBParaSite" id="GPUH_0001155801-mRNA-1">
    <property type="protein sequence ID" value="GPUH_0001155801-mRNA-1"/>
    <property type="gene ID" value="GPUH_0001155801"/>
</dbReference>
<reference evidence="1 2" key="2">
    <citation type="submission" date="2018-11" db="EMBL/GenBank/DDBJ databases">
        <authorList>
            <consortium name="Pathogen Informatics"/>
        </authorList>
    </citation>
    <scope>NUCLEOTIDE SEQUENCE [LARGE SCALE GENOMIC DNA]</scope>
</reference>
<gene>
    <name evidence="1" type="ORF">GPUH_LOCUS11544</name>
</gene>
<dbReference type="EMBL" id="UYRT01078625">
    <property type="protein sequence ID" value="VDN18912.1"/>
    <property type="molecule type" value="Genomic_DNA"/>
</dbReference>